<dbReference type="InterPro" id="IPR046528">
    <property type="entry name" value="DUF6593"/>
</dbReference>
<evidence type="ECO:0000313" key="2">
    <source>
        <dbReference type="EMBL" id="KZT55766.1"/>
    </source>
</evidence>
<dbReference type="Pfam" id="PF20236">
    <property type="entry name" value="DUF6593"/>
    <property type="match status" value="1"/>
</dbReference>
<dbReference type="EMBL" id="KV423989">
    <property type="protein sequence ID" value="KZT55766.1"/>
    <property type="molecule type" value="Genomic_DNA"/>
</dbReference>
<name>A0A165EY48_9BASI</name>
<keyword evidence="3" id="KW-1185">Reference proteome</keyword>
<accession>A0A165EY48</accession>
<protein>
    <recommendedName>
        <fullName evidence="1">DUF6593 domain-containing protein</fullName>
    </recommendedName>
</protein>
<dbReference type="OrthoDB" id="3388966at2759"/>
<dbReference type="AlphaFoldDB" id="A0A165EY48"/>
<sequence length="225" mass="25646">MGLLKSENEAESEHEFDLAQLAPDFAYAKRLAFSGSDPLKRVITEEDGPVSYTVVTKSTMPLFGSDITTITRVENGSETEVAKIDWKHYEDDHSELQWSHGEKTKMWEYLKGPSFTLDRSSQVKRTFQVKGQEYTWQWASQPGKPLEDHFELIDINDVKMVRDIRDKGGLFIRYTRSGGLLVNREALDILDQIIVTHTAIAQKERMEYSVRRDAGAAALNMTLKA</sequence>
<dbReference type="InParanoid" id="A0A165EY48"/>
<evidence type="ECO:0000313" key="3">
    <source>
        <dbReference type="Proteomes" id="UP000076842"/>
    </source>
</evidence>
<dbReference type="Proteomes" id="UP000076842">
    <property type="component" value="Unassembled WGS sequence"/>
</dbReference>
<evidence type="ECO:0000259" key="1">
    <source>
        <dbReference type="Pfam" id="PF20236"/>
    </source>
</evidence>
<organism evidence="2 3">
    <name type="scientific">Calocera cornea HHB12733</name>
    <dbReference type="NCBI Taxonomy" id="1353952"/>
    <lineage>
        <taxon>Eukaryota</taxon>
        <taxon>Fungi</taxon>
        <taxon>Dikarya</taxon>
        <taxon>Basidiomycota</taxon>
        <taxon>Agaricomycotina</taxon>
        <taxon>Dacrymycetes</taxon>
        <taxon>Dacrymycetales</taxon>
        <taxon>Dacrymycetaceae</taxon>
        <taxon>Calocera</taxon>
    </lineage>
</organism>
<feature type="domain" description="DUF6593" evidence="1">
    <location>
        <begin position="37"/>
        <end position="206"/>
    </location>
</feature>
<reference evidence="2 3" key="1">
    <citation type="journal article" date="2016" name="Mol. Biol. Evol.">
        <title>Comparative Genomics of Early-Diverging Mushroom-Forming Fungi Provides Insights into the Origins of Lignocellulose Decay Capabilities.</title>
        <authorList>
            <person name="Nagy L.G."/>
            <person name="Riley R."/>
            <person name="Tritt A."/>
            <person name="Adam C."/>
            <person name="Daum C."/>
            <person name="Floudas D."/>
            <person name="Sun H."/>
            <person name="Yadav J.S."/>
            <person name="Pangilinan J."/>
            <person name="Larsson K.H."/>
            <person name="Matsuura K."/>
            <person name="Barry K."/>
            <person name="Labutti K."/>
            <person name="Kuo R."/>
            <person name="Ohm R.A."/>
            <person name="Bhattacharya S.S."/>
            <person name="Shirouzu T."/>
            <person name="Yoshinaga Y."/>
            <person name="Martin F.M."/>
            <person name="Grigoriev I.V."/>
            <person name="Hibbett D.S."/>
        </authorList>
    </citation>
    <scope>NUCLEOTIDE SEQUENCE [LARGE SCALE GENOMIC DNA]</scope>
    <source>
        <strain evidence="2 3">HHB12733</strain>
    </source>
</reference>
<proteinExistence type="predicted"/>
<gene>
    <name evidence="2" type="ORF">CALCODRAFT_498239</name>
</gene>